<reference evidence="31 32" key="1">
    <citation type="submission" date="2019-04" db="EMBL/GenBank/DDBJ databases">
        <authorList>
            <consortium name="Wellcome Sanger Institute Data Sharing"/>
        </authorList>
    </citation>
    <scope>NUCLEOTIDE SEQUENCE [LARGE SCALE GENOMIC DNA]</scope>
</reference>
<feature type="domain" description="PSI" evidence="28">
    <location>
        <begin position="47"/>
        <end position="96"/>
    </location>
</feature>
<evidence type="ECO:0000256" key="21">
    <source>
        <dbReference type="ARBA" id="ARBA00023257"/>
    </source>
</evidence>
<name>A0A8D0CKB1_SCLFO</name>
<dbReference type="PROSITE" id="PS52047">
    <property type="entry name" value="I_EGF_2"/>
    <property type="match status" value="3"/>
</dbReference>
<dbReference type="GO" id="GO:0001968">
    <property type="term" value="F:fibronectin binding"/>
    <property type="evidence" value="ECO:0007669"/>
    <property type="project" value="TreeGrafter"/>
</dbReference>
<keyword evidence="13 25" id="KW-0130">Cell adhesion</keyword>
<dbReference type="Pfam" id="PF07974">
    <property type="entry name" value="EGF_2"/>
    <property type="match status" value="2"/>
</dbReference>
<reference evidence="31" key="2">
    <citation type="submission" date="2025-08" db="UniProtKB">
        <authorList>
            <consortium name="Ensembl"/>
        </authorList>
    </citation>
    <scope>IDENTIFICATION</scope>
</reference>
<dbReference type="Gene3D" id="1.20.5.100">
    <property type="entry name" value="Cytochrome c1, transmembrane anchor, C-terminal"/>
    <property type="match status" value="1"/>
</dbReference>
<feature type="disulfide bond" evidence="24">
    <location>
        <begin position="646"/>
        <end position="649"/>
    </location>
</feature>
<dbReference type="SMART" id="SM00187">
    <property type="entry name" value="INB"/>
    <property type="match status" value="1"/>
</dbReference>
<dbReference type="InterPro" id="IPR036349">
    <property type="entry name" value="Integrin_bsu_tail_dom_sf"/>
</dbReference>
<keyword evidence="16" id="KW-0770">Synapse</keyword>
<feature type="disulfide bond" evidence="24">
    <location>
        <begin position="48"/>
        <end position="480"/>
    </location>
</feature>
<keyword evidence="6" id="KW-0597">Phosphoprotein</keyword>
<feature type="disulfide bond" evidence="24">
    <location>
        <begin position="568"/>
        <end position="573"/>
    </location>
</feature>
<evidence type="ECO:0000256" key="20">
    <source>
        <dbReference type="ARBA" id="ARBA00023180"/>
    </source>
</evidence>
<dbReference type="SUPFAM" id="SSF69179">
    <property type="entry name" value="Integrin domains"/>
    <property type="match status" value="2"/>
</dbReference>
<evidence type="ECO:0000256" key="10">
    <source>
        <dbReference type="ARBA" id="ARBA00022737"/>
    </source>
</evidence>
<dbReference type="InterPro" id="IPR016201">
    <property type="entry name" value="PSI"/>
</dbReference>
<keyword evidence="9" id="KW-0732">Signal</keyword>
<feature type="disulfide bond" evidence="24">
    <location>
        <begin position="493"/>
        <end position="505"/>
    </location>
</feature>
<dbReference type="GO" id="GO:0005178">
    <property type="term" value="F:integrin binding"/>
    <property type="evidence" value="ECO:0007669"/>
    <property type="project" value="TreeGrafter"/>
</dbReference>
<feature type="disulfide bond" evidence="24">
    <location>
        <begin position="507"/>
        <end position="516"/>
    </location>
</feature>
<evidence type="ECO:0000256" key="23">
    <source>
        <dbReference type="ARBA" id="ARBA00035006"/>
    </source>
</evidence>
<evidence type="ECO:0000259" key="28">
    <source>
        <dbReference type="SMART" id="SM00423"/>
    </source>
</evidence>
<proteinExistence type="inferred from homology"/>
<dbReference type="Gene3D" id="2.10.25.10">
    <property type="entry name" value="Laminin"/>
    <property type="match status" value="4"/>
</dbReference>
<dbReference type="SUPFAM" id="SSF57196">
    <property type="entry name" value="EGF/Laminin"/>
    <property type="match status" value="2"/>
</dbReference>
<evidence type="ECO:0000256" key="19">
    <source>
        <dbReference type="ARBA" id="ARBA00023157"/>
    </source>
</evidence>
<dbReference type="Proteomes" id="UP000694397">
    <property type="component" value="Chromosome 8"/>
</dbReference>
<feature type="disulfide bond" evidence="24">
    <location>
        <begin position="680"/>
        <end position="703"/>
    </location>
</feature>
<dbReference type="OrthoDB" id="410592at2759"/>
<dbReference type="InterPro" id="IPR033760">
    <property type="entry name" value="Integrin_beta_N"/>
</dbReference>
<dbReference type="Pfam" id="PF18372">
    <property type="entry name" value="I-EGF_1"/>
    <property type="match status" value="1"/>
</dbReference>
<feature type="disulfide bond" evidence="24">
    <location>
        <begin position="419"/>
        <end position="431"/>
    </location>
</feature>
<feature type="disulfide bond" evidence="24">
    <location>
        <begin position="502"/>
        <end position="540"/>
    </location>
</feature>
<dbReference type="SMART" id="SM01241">
    <property type="entry name" value="Integrin_b_cyt"/>
    <property type="match status" value="1"/>
</dbReference>
<dbReference type="InterPro" id="IPR057243">
    <property type="entry name" value="Integrin_I-EGF_CS"/>
</dbReference>
<feature type="domain" description="Integrin beta subunit tail" evidence="30">
    <location>
        <begin position="653"/>
        <end position="731"/>
    </location>
</feature>
<evidence type="ECO:0000256" key="18">
    <source>
        <dbReference type="ARBA" id="ARBA00023136"/>
    </source>
</evidence>
<feature type="disulfide bond" evidence="24">
    <location>
        <begin position="589"/>
        <end position="620"/>
    </location>
</feature>
<sequence>MSSSTASSGNTAGSVGTSNLQNTNPCPFPPFYLLVECPSSLSPGSNMCTSRGANNCKQCLAVHPSCAWCSQQDFGPKEASTSRCDLKANLLAAGCALQELEFPVSSLEVVEDRPLSSKASSGKDVIQMQPQQLHLKLRPDDPKKFIVQVRQVEDYPVDLYYLMDLSNSMKDDLNRLRTLGNDLAGNMSLITSNLRMGFGAFVDKTLSPYMYMTPMEALKNPCYSIQNTCWPQFGFKHVLTLTDQLSRFTEEVKKQQVSRNRDSPEGGFDAIIQVAACKEKIGWRQEASHLLVFTTDATTHTALDGRLAGIVLPSDGQCYLNNENMYEKSTTMDYPSLARLTEKLSESNINLIFAVTKGVVPLYRNYSELIPGTVVGMLADDSGNVIELIQEAYKKIRSKVELELIGVPEYLSLSFNATCMNNEFIRGVRSCSGLTVGDTVSFSVEVLARGCPKEKRHTFMLKPVGFKNALQITVDFQCECGCEAQAEPSSPICSQGNGTYVCGTCQCYPGRLGTRCECSENNYLASEQDNCSPEPGAPICSGRGECVCGQCSCHSRDYGKIYGKYCQCDDVSCPLYQGRLCAGNGVCDCGRCSCKPGWTGDNCNCSTLAESCMSSLGLLCSGRGQCVCGTCDCTQPGAYGNTCERCPTCPDACTLKKDCVECKHFKRGRLYDDSSCTRICKDETEVVEINVTSGNMLPQCKCCFSYVLHLGTVNSVLRSVLFPPECPKGPDVLVVLSSVTGAILLLGLGALFLWKLLVTIHDRREFTKFEEERARAKWDTGNNPLYKGATSTFTNVTYGGSAQ</sequence>
<evidence type="ECO:0000256" key="15">
    <source>
        <dbReference type="ARBA" id="ARBA00022989"/>
    </source>
</evidence>
<dbReference type="GO" id="GO:0046872">
    <property type="term" value="F:metal ion binding"/>
    <property type="evidence" value="ECO:0007669"/>
    <property type="project" value="UniProtKB-KW"/>
</dbReference>
<dbReference type="GO" id="GO:0007160">
    <property type="term" value="P:cell-matrix adhesion"/>
    <property type="evidence" value="ECO:0007669"/>
    <property type="project" value="TreeGrafter"/>
</dbReference>
<dbReference type="InterPro" id="IPR040622">
    <property type="entry name" value="EGF_integrin_1"/>
</dbReference>
<dbReference type="InterPro" id="IPR014836">
    <property type="entry name" value="Integrin_bsu_cyt_dom"/>
</dbReference>
<dbReference type="FunFam" id="3.30.1680.10:FF:000002">
    <property type="entry name" value="Integrin beta"/>
    <property type="match status" value="1"/>
</dbReference>
<dbReference type="GO" id="GO:0016477">
    <property type="term" value="P:cell migration"/>
    <property type="evidence" value="ECO:0007669"/>
    <property type="project" value="TreeGrafter"/>
</dbReference>
<dbReference type="Gene3D" id="3.30.1680.10">
    <property type="entry name" value="ligand-binding face of the semaphorins, domain 2"/>
    <property type="match status" value="1"/>
</dbReference>
<keyword evidence="8" id="KW-0479">Metal-binding</keyword>
<evidence type="ECO:0000256" key="25">
    <source>
        <dbReference type="RuleBase" id="RU000633"/>
    </source>
</evidence>
<dbReference type="Pfam" id="PF17205">
    <property type="entry name" value="PSI_integrin"/>
    <property type="match status" value="1"/>
</dbReference>
<dbReference type="FunFam" id="1.20.5.100:FF:000002">
    <property type="entry name" value="Integrin beta"/>
    <property type="match status" value="1"/>
</dbReference>
<keyword evidence="15 26" id="KW-1133">Transmembrane helix</keyword>
<feature type="disulfide bond" evidence="24">
    <location>
        <begin position="633"/>
        <end position="643"/>
    </location>
</feature>
<evidence type="ECO:0000256" key="26">
    <source>
        <dbReference type="SAM" id="Phobius"/>
    </source>
</evidence>
<keyword evidence="22" id="KW-0966">Cell projection</keyword>
<keyword evidence="12" id="KW-0460">Magnesium</keyword>
<evidence type="ECO:0000256" key="4">
    <source>
        <dbReference type="ARBA" id="ARBA00022475"/>
    </source>
</evidence>
<dbReference type="PIRSF" id="PIRSF002512">
    <property type="entry name" value="Integrin_B"/>
    <property type="match status" value="1"/>
</dbReference>
<keyword evidence="21" id="KW-0628">Postsynaptic cell membrane</keyword>
<comment type="subcellular location">
    <subcellularLocation>
        <location evidence="2">Cell junction</location>
    </subcellularLocation>
    <subcellularLocation>
        <location evidence="25">Cell membrane</location>
        <topology evidence="25">Single-pass type I membrane protein</topology>
    </subcellularLocation>
    <subcellularLocation>
        <location evidence="1">Cell projection</location>
        <location evidence="1">Lamellipodium membrane</location>
    </subcellularLocation>
    <subcellularLocation>
        <location evidence="23">Postsynaptic cell membrane</location>
        <topology evidence="23">Single-pass type I membrane protein</topology>
    </subcellularLocation>
</comment>
<feature type="disulfide bond" evidence="24">
    <location>
        <begin position="626"/>
        <end position="631"/>
    </location>
</feature>
<dbReference type="GO" id="GO:0005925">
    <property type="term" value="C:focal adhesion"/>
    <property type="evidence" value="ECO:0007669"/>
    <property type="project" value="TreeGrafter"/>
</dbReference>
<dbReference type="Gene3D" id="2.60.40.1510">
    <property type="entry name" value="ntegrin, alpha v. Chain A, domain 3"/>
    <property type="match status" value="1"/>
</dbReference>
<feature type="disulfide bond" evidence="24">
    <location>
        <begin position="553"/>
        <end position="566"/>
    </location>
</feature>
<reference evidence="31" key="3">
    <citation type="submission" date="2025-09" db="UniProtKB">
        <authorList>
            <consortium name="Ensembl"/>
        </authorList>
    </citation>
    <scope>IDENTIFICATION</scope>
</reference>
<dbReference type="InterPro" id="IPR013111">
    <property type="entry name" value="EGF_extracell"/>
</dbReference>
<dbReference type="GO" id="GO:0045124">
    <property type="term" value="P:regulation of bone resorption"/>
    <property type="evidence" value="ECO:0007669"/>
    <property type="project" value="UniProtKB-ARBA"/>
</dbReference>
<feature type="transmembrane region" description="Helical" evidence="26">
    <location>
        <begin position="732"/>
        <end position="754"/>
    </location>
</feature>
<feature type="disulfide bond" evidence="24">
    <location>
        <begin position="587"/>
        <end position="592"/>
    </location>
</feature>
<dbReference type="InterPro" id="IPR002369">
    <property type="entry name" value="Integrin_bsu_VWA"/>
</dbReference>
<feature type="disulfide bond" evidence="24">
    <location>
        <begin position="653"/>
        <end position="662"/>
    </location>
</feature>
<evidence type="ECO:0000256" key="16">
    <source>
        <dbReference type="ARBA" id="ARBA00023018"/>
    </source>
</evidence>
<evidence type="ECO:0000256" key="24">
    <source>
        <dbReference type="PIRSR" id="PIRSR002512-1"/>
    </source>
</evidence>
<dbReference type="SMART" id="SM00423">
    <property type="entry name" value="PSI"/>
    <property type="match status" value="1"/>
</dbReference>
<dbReference type="GO" id="GO:0009986">
    <property type="term" value="C:cell surface"/>
    <property type="evidence" value="ECO:0007669"/>
    <property type="project" value="TreeGrafter"/>
</dbReference>
<evidence type="ECO:0000256" key="8">
    <source>
        <dbReference type="ARBA" id="ARBA00022723"/>
    </source>
</evidence>
<dbReference type="InterPro" id="IPR015812">
    <property type="entry name" value="Integrin_bsu"/>
</dbReference>
<evidence type="ECO:0000313" key="32">
    <source>
        <dbReference type="Proteomes" id="UP000694397"/>
    </source>
</evidence>
<keyword evidence="11" id="KW-0106">Calcium</keyword>
<dbReference type="SUPFAM" id="SSF53300">
    <property type="entry name" value="vWA-like"/>
    <property type="match status" value="1"/>
</dbReference>
<dbReference type="GO" id="GO:0007229">
    <property type="term" value="P:integrin-mediated signaling pathway"/>
    <property type="evidence" value="ECO:0007669"/>
    <property type="project" value="UniProtKB-KW"/>
</dbReference>
<feature type="disulfide bond" evidence="24">
    <location>
        <begin position="659"/>
        <end position="726"/>
    </location>
</feature>
<feature type="disulfide bond" evidence="24">
    <location>
        <begin position="546"/>
        <end position="551"/>
    </location>
</feature>
<feature type="disulfide bond" evidence="24">
    <location>
        <begin position="69"/>
        <end position="84"/>
    </location>
</feature>
<dbReference type="FunFam" id="2.10.25.10:FF:000075">
    <property type="entry name" value="Integrin beta"/>
    <property type="match status" value="1"/>
</dbReference>
<keyword evidence="7 25" id="KW-0812">Transmembrane</keyword>
<feature type="disulfide bond" evidence="24">
    <location>
        <begin position="222"/>
        <end position="229"/>
    </location>
</feature>
<evidence type="ECO:0000256" key="22">
    <source>
        <dbReference type="ARBA" id="ARBA00023273"/>
    </source>
</evidence>
<dbReference type="GO" id="GO:0008305">
    <property type="term" value="C:integrin complex"/>
    <property type="evidence" value="ECO:0007669"/>
    <property type="project" value="TreeGrafter"/>
</dbReference>
<keyword evidence="19 24" id="KW-1015">Disulfide bond</keyword>
<feature type="disulfide bond" evidence="24">
    <location>
        <begin position="56"/>
        <end position="66"/>
    </location>
</feature>
<dbReference type="Pfam" id="PF00362">
    <property type="entry name" value="Integrin_beta"/>
    <property type="match status" value="1"/>
</dbReference>
<evidence type="ECO:0000259" key="27">
    <source>
        <dbReference type="SMART" id="SM00187"/>
    </source>
</evidence>
<feature type="domain" description="Integrin beta subunit VWA" evidence="27">
    <location>
        <begin position="55"/>
        <end position="480"/>
    </location>
</feature>
<dbReference type="Pfam" id="PF23105">
    <property type="entry name" value="EGF_integrin"/>
    <property type="match status" value="1"/>
</dbReference>
<gene>
    <name evidence="31" type="primary">ITGB3</name>
    <name evidence="31" type="synonym">itgb3a</name>
</gene>
<dbReference type="GO" id="GO:0008284">
    <property type="term" value="P:positive regulation of cell population proliferation"/>
    <property type="evidence" value="ECO:0007669"/>
    <property type="project" value="UniProtKB-ARBA"/>
</dbReference>
<feature type="disulfide bond" evidence="24">
    <location>
        <begin position="628"/>
        <end position="676"/>
    </location>
</feature>
<dbReference type="PRINTS" id="PR01186">
    <property type="entry name" value="INTEGRINB"/>
</dbReference>
<keyword evidence="10" id="KW-0677">Repeat</keyword>
<dbReference type="PANTHER" id="PTHR10082:SF25">
    <property type="entry name" value="INTEGRIN BETA-3"/>
    <property type="match status" value="1"/>
</dbReference>
<evidence type="ECO:0000256" key="13">
    <source>
        <dbReference type="ARBA" id="ARBA00022889"/>
    </source>
</evidence>
<dbReference type="InterPro" id="IPR036465">
    <property type="entry name" value="vWFA_dom_sf"/>
</dbReference>
<dbReference type="GO" id="GO:0070051">
    <property type="term" value="F:fibrinogen binding"/>
    <property type="evidence" value="ECO:0007669"/>
    <property type="project" value="TreeGrafter"/>
</dbReference>
<protein>
    <recommendedName>
        <fullName evidence="25">Integrin beta</fullName>
    </recommendedName>
</protein>
<organism evidence="31 32">
    <name type="scientific">Scleropages formosus</name>
    <name type="common">Asian bonytongue</name>
    <name type="synonym">Osteoglossum formosum</name>
    <dbReference type="NCBI Taxonomy" id="113540"/>
    <lineage>
        <taxon>Eukaryota</taxon>
        <taxon>Metazoa</taxon>
        <taxon>Chordata</taxon>
        <taxon>Craniata</taxon>
        <taxon>Vertebrata</taxon>
        <taxon>Euteleostomi</taxon>
        <taxon>Actinopterygii</taxon>
        <taxon>Neopterygii</taxon>
        <taxon>Teleostei</taxon>
        <taxon>Osteoglossocephala</taxon>
        <taxon>Osteoglossomorpha</taxon>
        <taxon>Osteoglossiformes</taxon>
        <taxon>Osteoglossidae</taxon>
        <taxon>Scleropages</taxon>
    </lineage>
</organism>
<evidence type="ECO:0000259" key="30">
    <source>
        <dbReference type="SMART" id="SM01242"/>
    </source>
</evidence>
<evidence type="ECO:0000256" key="17">
    <source>
        <dbReference type="ARBA" id="ARBA00023037"/>
    </source>
</evidence>
<dbReference type="Ensembl" id="ENSSFOT00015040429.1">
    <property type="protein sequence ID" value="ENSSFOP00015072886.1"/>
    <property type="gene ID" value="ENSSFOG00015023384.2"/>
</dbReference>
<evidence type="ECO:0000256" key="1">
    <source>
        <dbReference type="ARBA" id="ARBA00004121"/>
    </source>
</evidence>
<feature type="disulfide bond" evidence="24">
    <location>
        <begin position="59"/>
        <end position="95"/>
    </location>
</feature>
<dbReference type="GO" id="GO:0030335">
    <property type="term" value="P:positive regulation of cell migration"/>
    <property type="evidence" value="ECO:0007669"/>
    <property type="project" value="UniProtKB-ARBA"/>
</dbReference>
<evidence type="ECO:0000313" key="31">
    <source>
        <dbReference type="Ensembl" id="ENSSFOP00015072886.1"/>
    </source>
</evidence>
<comment type="similarity">
    <text evidence="3 25">Belongs to the integrin beta chain family.</text>
</comment>
<evidence type="ECO:0000256" key="11">
    <source>
        <dbReference type="ARBA" id="ARBA00022837"/>
    </source>
</evidence>
<dbReference type="GO" id="GO:0045211">
    <property type="term" value="C:postsynaptic membrane"/>
    <property type="evidence" value="ECO:0007669"/>
    <property type="project" value="UniProtKB-SubCell"/>
</dbReference>
<dbReference type="FunFam" id="2.10.25.10:FF:000036">
    <property type="entry name" value="Integrin beta"/>
    <property type="match status" value="1"/>
</dbReference>
<dbReference type="InterPro" id="IPR057073">
    <property type="entry name" value="EGF_integrin_2"/>
</dbReference>
<evidence type="ECO:0000256" key="5">
    <source>
        <dbReference type="ARBA" id="ARBA00022536"/>
    </source>
</evidence>
<feature type="disulfide bond" evidence="24">
    <location>
        <begin position="518"/>
        <end position="531"/>
    </location>
</feature>
<accession>A0A8D0CKB1</accession>
<evidence type="ECO:0000256" key="3">
    <source>
        <dbReference type="ARBA" id="ARBA00007449"/>
    </source>
</evidence>
<keyword evidence="4" id="KW-1003">Cell membrane</keyword>
<evidence type="ECO:0000256" key="14">
    <source>
        <dbReference type="ARBA" id="ARBA00022949"/>
    </source>
</evidence>
<dbReference type="SMART" id="SM01242">
    <property type="entry name" value="Integrin_B_tail"/>
    <property type="match status" value="1"/>
</dbReference>
<feature type="disulfide bond" evidence="24">
    <location>
        <begin position="277"/>
        <end position="318"/>
    </location>
</feature>
<evidence type="ECO:0000256" key="9">
    <source>
        <dbReference type="ARBA" id="ARBA00022729"/>
    </source>
</evidence>
<dbReference type="SUPFAM" id="SSF103575">
    <property type="entry name" value="Plexin repeat"/>
    <property type="match status" value="1"/>
</dbReference>
<evidence type="ECO:0000256" key="6">
    <source>
        <dbReference type="ARBA" id="ARBA00022553"/>
    </source>
</evidence>
<dbReference type="GeneTree" id="ENSGT01150000286919"/>
<evidence type="ECO:0000259" key="29">
    <source>
        <dbReference type="SMART" id="SM01241"/>
    </source>
</evidence>
<dbReference type="PANTHER" id="PTHR10082">
    <property type="entry name" value="INTEGRIN BETA SUBUNIT"/>
    <property type="match status" value="1"/>
</dbReference>
<feature type="domain" description="Integrin beta subunit cytoplasmic" evidence="29">
    <location>
        <begin position="755"/>
        <end position="801"/>
    </location>
</feature>
<feature type="disulfide bond" evidence="24">
    <location>
        <begin position="548"/>
        <end position="581"/>
    </location>
</feature>
<dbReference type="FunFam" id="3.40.50.410:FF:000002">
    <property type="entry name" value="Integrin beta"/>
    <property type="match status" value="1"/>
</dbReference>
<feature type="disulfide bond" evidence="24">
    <location>
        <begin position="594"/>
        <end position="603"/>
    </location>
</feature>
<dbReference type="SUPFAM" id="SSF69687">
    <property type="entry name" value="Integrin beta tail domain"/>
    <property type="match status" value="1"/>
</dbReference>
<evidence type="ECO:0000256" key="2">
    <source>
        <dbReference type="ARBA" id="ARBA00004282"/>
    </source>
</evidence>
<keyword evidence="17 25" id="KW-0401">Integrin</keyword>
<keyword evidence="32" id="KW-1185">Reference proteome</keyword>
<keyword evidence="5" id="KW-0245">EGF-like domain</keyword>
<evidence type="ECO:0000256" key="12">
    <source>
        <dbReference type="ARBA" id="ARBA00022842"/>
    </source>
</evidence>
<keyword evidence="18 26" id="KW-0472">Membrane</keyword>
<keyword evidence="20" id="KW-0325">Glycoprotein</keyword>
<dbReference type="InterPro" id="IPR012896">
    <property type="entry name" value="Integrin_bsu_tail"/>
</dbReference>
<feature type="disulfide bond" evidence="24">
    <location>
        <begin position="605"/>
        <end position="612"/>
    </location>
</feature>
<keyword evidence="14" id="KW-0965">Cell junction</keyword>
<feature type="disulfide bond" evidence="24">
    <location>
        <begin position="478"/>
        <end position="482"/>
    </location>
</feature>
<dbReference type="GO" id="GO:0070527">
    <property type="term" value="P:platelet aggregation"/>
    <property type="evidence" value="ECO:0007669"/>
    <property type="project" value="TreeGrafter"/>
</dbReference>
<dbReference type="AlphaFoldDB" id="A0A8D0CKB1"/>
<dbReference type="PROSITE" id="PS00243">
    <property type="entry name" value="I_EGF_1"/>
    <property type="match status" value="1"/>
</dbReference>
<dbReference type="GO" id="GO:0031258">
    <property type="term" value="C:lamellipodium membrane"/>
    <property type="evidence" value="ECO:0007669"/>
    <property type="project" value="UniProtKB-SubCell"/>
</dbReference>
<evidence type="ECO:0000256" key="7">
    <source>
        <dbReference type="ARBA" id="ARBA00022692"/>
    </source>
</evidence>
<dbReference type="Pfam" id="PF08725">
    <property type="entry name" value="Integrin_b_cyt"/>
    <property type="match status" value="1"/>
</dbReference>
<dbReference type="GO" id="GO:0033627">
    <property type="term" value="P:cell adhesion mediated by integrin"/>
    <property type="evidence" value="ECO:0007669"/>
    <property type="project" value="TreeGrafter"/>
</dbReference>
<dbReference type="InterPro" id="IPR032695">
    <property type="entry name" value="Integrin_dom_sf"/>
</dbReference>
<dbReference type="Gene3D" id="3.40.50.410">
    <property type="entry name" value="von Willebrand factor, type A domain"/>
    <property type="match status" value="1"/>
</dbReference>